<dbReference type="PANTHER" id="PTHR34187">
    <property type="entry name" value="FGR18P"/>
    <property type="match status" value="1"/>
</dbReference>
<comment type="subcellular location">
    <subcellularLocation>
        <location evidence="1">Cell membrane</location>
        <topology evidence="1">Multi-pass membrane protein</topology>
    </subcellularLocation>
</comment>
<dbReference type="GO" id="GO:0005886">
    <property type="term" value="C:plasma membrane"/>
    <property type="evidence" value="ECO:0007669"/>
    <property type="project" value="UniProtKB-SubCell"/>
</dbReference>
<dbReference type="EMBL" id="KV454011">
    <property type="protein sequence ID" value="ODV97583.1"/>
    <property type="molecule type" value="Genomic_DNA"/>
</dbReference>
<evidence type="ECO:0000259" key="7">
    <source>
        <dbReference type="Pfam" id="PF02656"/>
    </source>
</evidence>
<dbReference type="Pfam" id="PF02656">
    <property type="entry name" value="DUF202"/>
    <property type="match status" value="1"/>
</dbReference>
<evidence type="ECO:0000313" key="8">
    <source>
        <dbReference type="EMBL" id="ODV97583.1"/>
    </source>
</evidence>
<sequence length="149" mass="16397">MSIDGSSDEREGLLSRFKNLEGNVVVENRTSEPRDVLAIERTTLSWIRLSSTLLFGTVAIILNYRFENSDGDGKGFTRSKGYIISVGSIFSALSICALLLGGYNYFETVNHCISQRINTVKSMPTFIFVAILVTSLLAVSISLIVDSDF</sequence>
<gene>
    <name evidence="8" type="ORF">PACTADRAFT_47474</name>
</gene>
<dbReference type="InterPro" id="IPR052053">
    <property type="entry name" value="IM_YidH-like"/>
</dbReference>
<dbReference type="PANTHER" id="PTHR34187:SF2">
    <property type="entry name" value="DUF202 DOMAIN-CONTAINING PROTEIN"/>
    <property type="match status" value="1"/>
</dbReference>
<accession>A0A1E4U0N0</accession>
<evidence type="ECO:0000256" key="4">
    <source>
        <dbReference type="ARBA" id="ARBA00022989"/>
    </source>
</evidence>
<feature type="transmembrane region" description="Helical" evidence="6">
    <location>
        <begin position="126"/>
        <end position="145"/>
    </location>
</feature>
<evidence type="ECO:0000256" key="5">
    <source>
        <dbReference type="ARBA" id="ARBA00023136"/>
    </source>
</evidence>
<dbReference type="InterPro" id="IPR003807">
    <property type="entry name" value="DUF202"/>
</dbReference>
<name>A0A1E4U0N0_PACTA</name>
<keyword evidence="2" id="KW-1003">Cell membrane</keyword>
<keyword evidence="3 6" id="KW-0812">Transmembrane</keyword>
<reference evidence="9" key="1">
    <citation type="submission" date="2016-05" db="EMBL/GenBank/DDBJ databases">
        <title>Comparative genomics of biotechnologically important yeasts.</title>
        <authorList>
            <consortium name="DOE Joint Genome Institute"/>
            <person name="Riley R."/>
            <person name="Haridas S."/>
            <person name="Wolfe K.H."/>
            <person name="Lopes M.R."/>
            <person name="Hittinger C.T."/>
            <person name="Goker M."/>
            <person name="Salamov A."/>
            <person name="Wisecaver J."/>
            <person name="Long T.M."/>
            <person name="Aerts A.L."/>
            <person name="Barry K."/>
            <person name="Choi C."/>
            <person name="Clum A."/>
            <person name="Coughlan A.Y."/>
            <person name="Deshpande S."/>
            <person name="Douglass A.P."/>
            <person name="Hanson S.J."/>
            <person name="Klenk H.-P."/>
            <person name="Labutti K."/>
            <person name="Lapidus A."/>
            <person name="Lindquist E."/>
            <person name="Lipzen A."/>
            <person name="Meier-Kolthoff J.P."/>
            <person name="Ohm R.A."/>
            <person name="Otillar R.P."/>
            <person name="Pangilinan J."/>
            <person name="Peng Y."/>
            <person name="Rokas A."/>
            <person name="Rosa C.A."/>
            <person name="Scheuner C."/>
            <person name="Sibirny A.A."/>
            <person name="Slot J.C."/>
            <person name="Stielow J.B."/>
            <person name="Sun H."/>
            <person name="Kurtzman C.P."/>
            <person name="Blackwell M."/>
            <person name="Grigoriev I.V."/>
            <person name="Jeffries T.W."/>
        </authorList>
    </citation>
    <scope>NUCLEOTIDE SEQUENCE [LARGE SCALE GENOMIC DNA]</scope>
    <source>
        <strain evidence="9">NRRL Y-2460</strain>
    </source>
</reference>
<evidence type="ECO:0000256" key="3">
    <source>
        <dbReference type="ARBA" id="ARBA00022692"/>
    </source>
</evidence>
<dbReference type="OrthoDB" id="199599at2759"/>
<keyword evidence="4 6" id="KW-1133">Transmembrane helix</keyword>
<evidence type="ECO:0000256" key="2">
    <source>
        <dbReference type="ARBA" id="ARBA00022475"/>
    </source>
</evidence>
<keyword evidence="9" id="KW-1185">Reference proteome</keyword>
<proteinExistence type="predicted"/>
<dbReference type="AlphaFoldDB" id="A0A1E4U0N0"/>
<feature type="domain" description="DUF202" evidence="7">
    <location>
        <begin position="34"/>
        <end position="110"/>
    </location>
</feature>
<protein>
    <recommendedName>
        <fullName evidence="7">DUF202 domain-containing protein</fullName>
    </recommendedName>
</protein>
<feature type="transmembrane region" description="Helical" evidence="6">
    <location>
        <begin position="44"/>
        <end position="62"/>
    </location>
</feature>
<evidence type="ECO:0000256" key="6">
    <source>
        <dbReference type="SAM" id="Phobius"/>
    </source>
</evidence>
<dbReference type="Proteomes" id="UP000094236">
    <property type="component" value="Unassembled WGS sequence"/>
</dbReference>
<organism evidence="8 9">
    <name type="scientific">Pachysolen tannophilus NRRL Y-2460</name>
    <dbReference type="NCBI Taxonomy" id="669874"/>
    <lineage>
        <taxon>Eukaryota</taxon>
        <taxon>Fungi</taxon>
        <taxon>Dikarya</taxon>
        <taxon>Ascomycota</taxon>
        <taxon>Saccharomycotina</taxon>
        <taxon>Pichiomycetes</taxon>
        <taxon>Pachysolenaceae</taxon>
        <taxon>Pachysolen</taxon>
    </lineage>
</organism>
<evidence type="ECO:0000313" key="9">
    <source>
        <dbReference type="Proteomes" id="UP000094236"/>
    </source>
</evidence>
<keyword evidence="5 6" id="KW-0472">Membrane</keyword>
<evidence type="ECO:0000256" key="1">
    <source>
        <dbReference type="ARBA" id="ARBA00004651"/>
    </source>
</evidence>
<feature type="transmembrane region" description="Helical" evidence="6">
    <location>
        <begin position="82"/>
        <end position="106"/>
    </location>
</feature>